<evidence type="ECO:0000256" key="8">
    <source>
        <dbReference type="ARBA" id="ARBA00048679"/>
    </source>
</evidence>
<dbReference type="InterPro" id="IPR011009">
    <property type="entry name" value="Kinase-like_dom_sf"/>
</dbReference>
<gene>
    <name evidence="11" type="ORF">IFM89_013398</name>
</gene>
<dbReference type="EC" id="2.7.11.1" evidence="1"/>
<keyword evidence="3" id="KW-0808">Transferase</keyword>
<dbReference type="PROSITE" id="PS00107">
    <property type="entry name" value="PROTEIN_KINASE_ATP"/>
    <property type="match status" value="1"/>
</dbReference>
<dbReference type="GO" id="GO:0005737">
    <property type="term" value="C:cytoplasm"/>
    <property type="evidence" value="ECO:0007669"/>
    <property type="project" value="TreeGrafter"/>
</dbReference>
<dbReference type="EMBL" id="JADFTS010000004">
    <property type="protein sequence ID" value="KAF9609144.1"/>
    <property type="molecule type" value="Genomic_DNA"/>
</dbReference>
<evidence type="ECO:0000256" key="1">
    <source>
        <dbReference type="ARBA" id="ARBA00012513"/>
    </source>
</evidence>
<dbReference type="AlphaFoldDB" id="A0A835LZU3"/>
<evidence type="ECO:0000256" key="7">
    <source>
        <dbReference type="ARBA" id="ARBA00047899"/>
    </source>
</evidence>
<feature type="domain" description="Protein kinase" evidence="10">
    <location>
        <begin position="140"/>
        <end position="262"/>
    </location>
</feature>
<dbReference type="GO" id="GO:0035556">
    <property type="term" value="P:intracellular signal transduction"/>
    <property type="evidence" value="ECO:0007669"/>
    <property type="project" value="TreeGrafter"/>
</dbReference>
<evidence type="ECO:0000256" key="2">
    <source>
        <dbReference type="ARBA" id="ARBA00022527"/>
    </source>
</evidence>
<protein>
    <recommendedName>
        <fullName evidence="1">non-specific serine/threonine protein kinase</fullName>
        <ecNumber evidence="1">2.7.11.1</ecNumber>
    </recommendedName>
</protein>
<evidence type="ECO:0000256" key="9">
    <source>
        <dbReference type="PROSITE-ProRule" id="PRU10141"/>
    </source>
</evidence>
<evidence type="ECO:0000256" key="3">
    <source>
        <dbReference type="ARBA" id="ARBA00022679"/>
    </source>
</evidence>
<dbReference type="PANTHER" id="PTHR24346:SF39">
    <property type="entry name" value="SERINE_THREONINE-PROTEIN KINASE GRIK1-RELATED"/>
    <property type="match status" value="1"/>
</dbReference>
<evidence type="ECO:0000313" key="12">
    <source>
        <dbReference type="Proteomes" id="UP000631114"/>
    </source>
</evidence>
<keyword evidence="5" id="KW-0418">Kinase</keyword>
<dbReference type="GO" id="GO:0005524">
    <property type="term" value="F:ATP binding"/>
    <property type="evidence" value="ECO:0007669"/>
    <property type="project" value="UniProtKB-UniRule"/>
</dbReference>
<reference evidence="11 12" key="1">
    <citation type="submission" date="2020-10" db="EMBL/GenBank/DDBJ databases">
        <title>The Coptis chinensis genome and diversification of protoberbering-type alkaloids.</title>
        <authorList>
            <person name="Wang B."/>
            <person name="Shu S."/>
            <person name="Song C."/>
            <person name="Liu Y."/>
        </authorList>
    </citation>
    <scope>NUCLEOTIDE SEQUENCE [LARGE SCALE GENOMIC DNA]</scope>
    <source>
        <strain evidence="11">HL-2020</strain>
        <tissue evidence="11">Leaf</tissue>
    </source>
</reference>
<dbReference type="PANTHER" id="PTHR24346">
    <property type="entry name" value="MAP/MICROTUBULE AFFINITY-REGULATING KINASE"/>
    <property type="match status" value="1"/>
</dbReference>
<comment type="caution">
    <text evidence="11">The sequence shown here is derived from an EMBL/GenBank/DDBJ whole genome shotgun (WGS) entry which is preliminary data.</text>
</comment>
<dbReference type="Pfam" id="PF00069">
    <property type="entry name" value="Pkinase"/>
    <property type="match status" value="1"/>
</dbReference>
<dbReference type="FunFam" id="3.30.200.20:FF:000206">
    <property type="entry name" value="Serine/threonine-protein kinase Ssp1"/>
    <property type="match status" value="1"/>
</dbReference>
<dbReference type="Gene3D" id="3.40.50.300">
    <property type="entry name" value="P-loop containing nucleotide triphosphate hydrolases"/>
    <property type="match status" value="1"/>
</dbReference>
<evidence type="ECO:0000313" key="11">
    <source>
        <dbReference type="EMBL" id="KAF9609144.1"/>
    </source>
</evidence>
<keyword evidence="2" id="KW-0723">Serine/threonine-protein kinase</keyword>
<dbReference type="SUPFAM" id="SSF56112">
    <property type="entry name" value="Protein kinase-like (PK-like)"/>
    <property type="match status" value="1"/>
</dbReference>
<dbReference type="Proteomes" id="UP000631114">
    <property type="component" value="Unassembled WGS sequence"/>
</dbReference>
<keyword evidence="4 9" id="KW-0547">Nucleotide-binding</keyword>
<evidence type="ECO:0000256" key="5">
    <source>
        <dbReference type="ARBA" id="ARBA00022777"/>
    </source>
</evidence>
<proteinExistence type="predicted"/>
<feature type="binding site" evidence="9">
    <location>
        <position position="169"/>
    </location>
    <ligand>
        <name>ATP</name>
        <dbReference type="ChEBI" id="CHEBI:30616"/>
    </ligand>
</feature>
<accession>A0A835LZU3</accession>
<organism evidence="11 12">
    <name type="scientific">Coptis chinensis</name>
    <dbReference type="NCBI Taxonomy" id="261450"/>
    <lineage>
        <taxon>Eukaryota</taxon>
        <taxon>Viridiplantae</taxon>
        <taxon>Streptophyta</taxon>
        <taxon>Embryophyta</taxon>
        <taxon>Tracheophyta</taxon>
        <taxon>Spermatophyta</taxon>
        <taxon>Magnoliopsida</taxon>
        <taxon>Ranunculales</taxon>
        <taxon>Ranunculaceae</taxon>
        <taxon>Coptidoideae</taxon>
        <taxon>Coptis</taxon>
    </lineage>
</organism>
<comment type="catalytic activity">
    <reaction evidence="8">
        <text>L-seryl-[protein] + ATP = O-phospho-L-seryl-[protein] + ADP + H(+)</text>
        <dbReference type="Rhea" id="RHEA:17989"/>
        <dbReference type="Rhea" id="RHEA-COMP:9863"/>
        <dbReference type="Rhea" id="RHEA-COMP:11604"/>
        <dbReference type="ChEBI" id="CHEBI:15378"/>
        <dbReference type="ChEBI" id="CHEBI:29999"/>
        <dbReference type="ChEBI" id="CHEBI:30616"/>
        <dbReference type="ChEBI" id="CHEBI:83421"/>
        <dbReference type="ChEBI" id="CHEBI:456216"/>
        <dbReference type="EC" id="2.7.11.1"/>
    </reaction>
</comment>
<evidence type="ECO:0000259" key="10">
    <source>
        <dbReference type="PROSITE" id="PS50011"/>
    </source>
</evidence>
<dbReference type="InterPro" id="IPR041679">
    <property type="entry name" value="DNA2/NAM7-like_C"/>
</dbReference>
<dbReference type="PROSITE" id="PS50011">
    <property type="entry name" value="PROTEIN_KINASE_DOM"/>
    <property type="match status" value="1"/>
</dbReference>
<dbReference type="OrthoDB" id="1933662at2759"/>
<evidence type="ECO:0000256" key="6">
    <source>
        <dbReference type="ARBA" id="ARBA00022840"/>
    </source>
</evidence>
<evidence type="ECO:0000256" key="4">
    <source>
        <dbReference type="ARBA" id="ARBA00022741"/>
    </source>
</evidence>
<keyword evidence="12" id="KW-1185">Reference proteome</keyword>
<dbReference type="InterPro" id="IPR027417">
    <property type="entry name" value="P-loop_NTPase"/>
</dbReference>
<comment type="catalytic activity">
    <reaction evidence="7">
        <text>L-threonyl-[protein] + ATP = O-phospho-L-threonyl-[protein] + ADP + H(+)</text>
        <dbReference type="Rhea" id="RHEA:46608"/>
        <dbReference type="Rhea" id="RHEA-COMP:11060"/>
        <dbReference type="Rhea" id="RHEA-COMP:11605"/>
        <dbReference type="ChEBI" id="CHEBI:15378"/>
        <dbReference type="ChEBI" id="CHEBI:30013"/>
        <dbReference type="ChEBI" id="CHEBI:30616"/>
        <dbReference type="ChEBI" id="CHEBI:61977"/>
        <dbReference type="ChEBI" id="CHEBI:456216"/>
        <dbReference type="EC" id="2.7.11.1"/>
    </reaction>
</comment>
<sequence>MMYQNIEDFDVRVKSVDEFQGGEQDIIIISTVRSNSGGDTGFLSNFHRTNVALTRANAAYMRHISGVADMAIHSEKDLGKTKKRSVKGGCGYGNNRRISQEFLLDDDDNVEEDMDGSRVKETHQLVRPRDENGNKMVNEYVRECKIGCGSYGKVVLYQSKTDGKQYAIKAFHKSHLLKQRVGPSETAMTDVLREVLIMKILAHPNIVNLLEVIDDPNTDNFYMVLEYVEGKGVSEGSGSGVGLGESTARKYLRDVVSGLRFK</sequence>
<name>A0A835LZU3_9MAGN</name>
<dbReference type="InterPro" id="IPR017441">
    <property type="entry name" value="Protein_kinase_ATP_BS"/>
</dbReference>
<dbReference type="GO" id="GO:0004674">
    <property type="term" value="F:protein serine/threonine kinase activity"/>
    <property type="evidence" value="ECO:0007669"/>
    <property type="project" value="UniProtKB-KW"/>
</dbReference>
<dbReference type="Pfam" id="PF13087">
    <property type="entry name" value="AAA_12"/>
    <property type="match status" value="1"/>
</dbReference>
<dbReference type="InterPro" id="IPR000719">
    <property type="entry name" value="Prot_kinase_dom"/>
</dbReference>
<keyword evidence="6 9" id="KW-0067">ATP-binding</keyword>
<dbReference type="SMART" id="SM00220">
    <property type="entry name" value="S_TKc"/>
    <property type="match status" value="1"/>
</dbReference>
<dbReference type="Gene3D" id="3.30.200.20">
    <property type="entry name" value="Phosphorylase Kinase, domain 1"/>
    <property type="match status" value="1"/>
</dbReference>